<dbReference type="Proteomes" id="UP000199181">
    <property type="component" value="Unassembled WGS sequence"/>
</dbReference>
<evidence type="ECO:0008006" key="3">
    <source>
        <dbReference type="Google" id="ProtNLM"/>
    </source>
</evidence>
<organism evidence="1 2">
    <name type="scientific">Stigmatella erecta</name>
    <dbReference type="NCBI Taxonomy" id="83460"/>
    <lineage>
        <taxon>Bacteria</taxon>
        <taxon>Pseudomonadati</taxon>
        <taxon>Myxococcota</taxon>
        <taxon>Myxococcia</taxon>
        <taxon>Myxococcales</taxon>
        <taxon>Cystobacterineae</taxon>
        <taxon>Archangiaceae</taxon>
        <taxon>Stigmatella</taxon>
    </lineage>
</organism>
<keyword evidence="2" id="KW-1185">Reference proteome</keyword>
<sequence>MKLILPDAEMLRAYVQGELTPEDAEGVRRWLIVHADETELETYEKLLQQRQQREALLEYWASHPALARLEWSWVKTRRKLANLPTGLGIGASSRPMALASLGSPPQDSPREQAVEVTPGEILYYEVRPAKTCYVAIYALEPDGTLHQLHAGDRLQQAGTSLSLQGIEFAPEDEGPLELFIASDDSAPLPSPRDGDGAEWLAALVESIPLQPGRSAVRRTLKPSPTGGKQS</sequence>
<gene>
    <name evidence="1" type="ORF">SAMN05443639_10115</name>
</gene>
<proteinExistence type="predicted"/>
<accession>A0A1H9YQC1</accession>
<dbReference type="EMBL" id="FOIJ01000001">
    <property type="protein sequence ID" value="SES71297.1"/>
    <property type="molecule type" value="Genomic_DNA"/>
</dbReference>
<reference evidence="2" key="1">
    <citation type="submission" date="2016-10" db="EMBL/GenBank/DDBJ databases">
        <authorList>
            <person name="Varghese N."/>
            <person name="Submissions S."/>
        </authorList>
    </citation>
    <scope>NUCLEOTIDE SEQUENCE [LARGE SCALE GENOMIC DNA]</scope>
    <source>
        <strain evidence="2">DSM 16858</strain>
    </source>
</reference>
<protein>
    <recommendedName>
        <fullName evidence="3">DUF4384 domain-containing protein</fullName>
    </recommendedName>
</protein>
<dbReference type="AlphaFoldDB" id="A0A1H9YQC1"/>
<evidence type="ECO:0000313" key="1">
    <source>
        <dbReference type="EMBL" id="SES71297.1"/>
    </source>
</evidence>
<name>A0A1H9YQC1_9BACT</name>
<dbReference type="RefSeq" id="WP_093514975.1">
    <property type="nucleotide sequence ID" value="NZ_FOIJ01000001.1"/>
</dbReference>
<evidence type="ECO:0000313" key="2">
    <source>
        <dbReference type="Proteomes" id="UP000199181"/>
    </source>
</evidence>